<keyword evidence="2 3" id="KW-0040">ANK repeat</keyword>
<evidence type="ECO:0000313" key="5">
    <source>
        <dbReference type="EMBL" id="KAK6169874.1"/>
    </source>
</evidence>
<dbReference type="EMBL" id="JAZGQO010000015">
    <property type="protein sequence ID" value="KAK6169874.1"/>
    <property type="molecule type" value="Genomic_DNA"/>
</dbReference>
<evidence type="ECO:0000313" key="6">
    <source>
        <dbReference type="Proteomes" id="UP001347796"/>
    </source>
</evidence>
<gene>
    <name evidence="5" type="ORF">SNE40_020848</name>
</gene>
<keyword evidence="1" id="KW-0677">Repeat</keyword>
<dbReference type="Pfam" id="PF00023">
    <property type="entry name" value="Ank"/>
    <property type="match status" value="1"/>
</dbReference>
<dbReference type="PANTHER" id="PTHR24126:SF14">
    <property type="entry name" value="ANK_REP_REGION DOMAIN-CONTAINING PROTEIN"/>
    <property type="match status" value="1"/>
</dbReference>
<dbReference type="PROSITE" id="PS50225">
    <property type="entry name" value="SOCS"/>
    <property type="match status" value="1"/>
</dbReference>
<reference evidence="5 6" key="1">
    <citation type="submission" date="2024-01" db="EMBL/GenBank/DDBJ databases">
        <title>The genome of the rayed Mediterranean limpet Patella caerulea (Linnaeus, 1758).</title>
        <authorList>
            <person name="Anh-Thu Weber A."/>
            <person name="Halstead-Nussloch G."/>
        </authorList>
    </citation>
    <scope>NUCLEOTIDE SEQUENCE [LARGE SCALE GENOMIC DNA]</scope>
    <source>
        <strain evidence="5">AATW-2023a</strain>
        <tissue evidence="5">Whole specimen</tissue>
    </source>
</reference>
<feature type="repeat" description="ANK" evidence="3">
    <location>
        <begin position="319"/>
        <end position="352"/>
    </location>
</feature>
<feature type="domain" description="SOCS box" evidence="4">
    <location>
        <begin position="523"/>
        <end position="558"/>
    </location>
</feature>
<dbReference type="Gene3D" id="1.10.750.20">
    <property type="entry name" value="SOCS box"/>
    <property type="match status" value="1"/>
</dbReference>
<feature type="repeat" description="ANK" evidence="3">
    <location>
        <begin position="353"/>
        <end position="385"/>
    </location>
</feature>
<sequence>MFSLHRCIHGTEGWFSHKESDNVLVCVKLLVDTGEDLDLEDSDGKTPIQLAAERGLVTVVIYLAQRGASLDIKQHPTNLLHSLAGSKTKLESDSYDECLQVLITRGLDINQLNSSNESPLYLAVVNDNAGMVKSLITSNCDVNMKVGYELLPILSMLIIGRNVQIAIVEILIKAGCDINGIDKNGVTPLMECLKHRNVGLAKLLIDKGANMNAQDNKGVCVLEYPYDWNTFYNPLASDTVQMLINRGADIHKGGGIVLNKAVGRGDYTTASLLIERGISVNKEDEHGDKPLGLAARNNDIKLVELLTQKGGDVNHQNQQGETALHKSADKVNGRKVTKILLQTGADINLCDNYGSTALMEAAQACNRSGLQCLLEAGADVNKTDAVGNSAIHNLMLGSMFIYRPSRKWINCLKLLLTNKCHGSLDTPNENGETLFEWLLCKDNVDLIWYLVTENCSLGGFDLGGFRDKFKFPDTLMLSKILFESGAPKREIRALIRTSSLNNRQPLAIYKNQMHDFHDFCESRSLKSRCRREIRKCIGSGIRSKITQLGLPPLLQDYIIMKDLIPEKYFTLVMNDKDDD</sequence>
<evidence type="ECO:0000256" key="3">
    <source>
        <dbReference type="PROSITE-ProRule" id="PRU00023"/>
    </source>
</evidence>
<proteinExistence type="predicted"/>
<dbReference type="InterPro" id="IPR001496">
    <property type="entry name" value="SOCS_box"/>
</dbReference>
<dbReference type="GO" id="GO:0035556">
    <property type="term" value="P:intracellular signal transduction"/>
    <property type="evidence" value="ECO:0007669"/>
    <property type="project" value="InterPro"/>
</dbReference>
<dbReference type="PRINTS" id="PR01415">
    <property type="entry name" value="ANKYRIN"/>
</dbReference>
<evidence type="ECO:0000259" key="4">
    <source>
        <dbReference type="PROSITE" id="PS50225"/>
    </source>
</evidence>
<comment type="caution">
    <text evidence="5">The sequence shown here is derived from an EMBL/GenBank/DDBJ whole genome shotgun (WGS) entry which is preliminary data.</text>
</comment>
<evidence type="ECO:0000256" key="1">
    <source>
        <dbReference type="ARBA" id="ARBA00022737"/>
    </source>
</evidence>
<dbReference type="SUPFAM" id="SSF158235">
    <property type="entry name" value="SOCS box-like"/>
    <property type="match status" value="1"/>
</dbReference>
<feature type="repeat" description="ANK" evidence="3">
    <location>
        <begin position="115"/>
        <end position="147"/>
    </location>
</feature>
<dbReference type="PROSITE" id="PS50297">
    <property type="entry name" value="ANK_REP_REGION"/>
    <property type="match status" value="5"/>
</dbReference>
<name>A0AAN8P7X4_PATCE</name>
<keyword evidence="6" id="KW-1185">Reference proteome</keyword>
<protein>
    <recommendedName>
        <fullName evidence="4">SOCS box domain-containing protein</fullName>
    </recommendedName>
</protein>
<feature type="repeat" description="ANK" evidence="3">
    <location>
        <begin position="286"/>
        <end position="318"/>
    </location>
</feature>
<feature type="repeat" description="ANK" evidence="3">
    <location>
        <begin position="184"/>
        <end position="216"/>
    </location>
</feature>
<dbReference type="Pfam" id="PF07525">
    <property type="entry name" value="SOCS_box"/>
    <property type="match status" value="1"/>
</dbReference>
<evidence type="ECO:0000256" key="2">
    <source>
        <dbReference type="ARBA" id="ARBA00023043"/>
    </source>
</evidence>
<dbReference type="InterPro" id="IPR002110">
    <property type="entry name" value="Ankyrin_rpt"/>
</dbReference>
<dbReference type="Pfam" id="PF12796">
    <property type="entry name" value="Ank_2"/>
    <property type="match status" value="2"/>
</dbReference>
<dbReference type="InterPro" id="IPR036770">
    <property type="entry name" value="Ankyrin_rpt-contain_sf"/>
</dbReference>
<dbReference type="SUPFAM" id="SSF48403">
    <property type="entry name" value="Ankyrin repeat"/>
    <property type="match status" value="1"/>
</dbReference>
<accession>A0AAN8P7X4</accession>
<dbReference type="AlphaFoldDB" id="A0AAN8P7X4"/>
<feature type="repeat" description="ANK" evidence="3">
    <location>
        <begin position="43"/>
        <end position="75"/>
    </location>
</feature>
<dbReference type="PROSITE" id="PS50088">
    <property type="entry name" value="ANK_REPEAT"/>
    <property type="match status" value="6"/>
</dbReference>
<dbReference type="SMART" id="SM00248">
    <property type="entry name" value="ANK"/>
    <property type="match status" value="10"/>
</dbReference>
<dbReference type="InterPro" id="IPR036036">
    <property type="entry name" value="SOCS_box-like_dom_sf"/>
</dbReference>
<dbReference type="Gene3D" id="1.25.40.20">
    <property type="entry name" value="Ankyrin repeat-containing domain"/>
    <property type="match status" value="2"/>
</dbReference>
<dbReference type="PANTHER" id="PTHR24126">
    <property type="entry name" value="ANKYRIN REPEAT, PH AND SEC7 DOMAIN CONTAINING PROTEIN SECG-RELATED"/>
    <property type="match status" value="1"/>
</dbReference>
<dbReference type="Proteomes" id="UP001347796">
    <property type="component" value="Unassembled WGS sequence"/>
</dbReference>
<organism evidence="5 6">
    <name type="scientific">Patella caerulea</name>
    <name type="common">Rayed Mediterranean limpet</name>
    <dbReference type="NCBI Taxonomy" id="87958"/>
    <lineage>
        <taxon>Eukaryota</taxon>
        <taxon>Metazoa</taxon>
        <taxon>Spiralia</taxon>
        <taxon>Lophotrochozoa</taxon>
        <taxon>Mollusca</taxon>
        <taxon>Gastropoda</taxon>
        <taxon>Patellogastropoda</taxon>
        <taxon>Patelloidea</taxon>
        <taxon>Patellidae</taxon>
        <taxon>Patella</taxon>
    </lineage>
</organism>
<dbReference type="CDD" id="cd03587">
    <property type="entry name" value="SOCS"/>
    <property type="match status" value="1"/>
</dbReference>